<evidence type="ECO:0000256" key="1">
    <source>
        <dbReference type="ARBA" id="ARBA00008857"/>
    </source>
</evidence>
<keyword evidence="7" id="KW-1185">Reference proteome</keyword>
<dbReference type="PANTHER" id="PTHR30349">
    <property type="entry name" value="PHAGE INTEGRASE-RELATED"/>
    <property type="match status" value="1"/>
</dbReference>
<dbReference type="PROSITE" id="PS51898">
    <property type="entry name" value="TYR_RECOMBINASE"/>
    <property type="match status" value="1"/>
</dbReference>
<dbReference type="SUPFAM" id="SSF56349">
    <property type="entry name" value="DNA breaking-rejoining enzymes"/>
    <property type="match status" value="1"/>
</dbReference>
<reference evidence="6" key="1">
    <citation type="journal article" date="2014" name="Int. J. Syst. Evol. Microbiol.">
        <title>Complete genome sequence of Corynebacterium casei LMG S-19264T (=DSM 44701T), isolated from a smear-ripened cheese.</title>
        <authorList>
            <consortium name="US DOE Joint Genome Institute (JGI-PGF)"/>
            <person name="Walter F."/>
            <person name="Albersmeier A."/>
            <person name="Kalinowski J."/>
            <person name="Ruckert C."/>
        </authorList>
    </citation>
    <scope>NUCLEOTIDE SEQUENCE</scope>
    <source>
        <strain evidence="6">CCM 7897</strain>
    </source>
</reference>
<keyword evidence="2" id="KW-0229">DNA integration</keyword>
<dbReference type="GO" id="GO:0015074">
    <property type="term" value="P:DNA integration"/>
    <property type="evidence" value="ECO:0007669"/>
    <property type="project" value="UniProtKB-KW"/>
</dbReference>
<dbReference type="Pfam" id="PF00589">
    <property type="entry name" value="Phage_integrase"/>
    <property type="match status" value="1"/>
</dbReference>
<evidence type="ECO:0000313" key="7">
    <source>
        <dbReference type="Proteomes" id="UP000606044"/>
    </source>
</evidence>
<organism evidence="6 7">
    <name type="scientific">Azorhizobium oxalatiphilum</name>
    <dbReference type="NCBI Taxonomy" id="980631"/>
    <lineage>
        <taxon>Bacteria</taxon>
        <taxon>Pseudomonadati</taxon>
        <taxon>Pseudomonadota</taxon>
        <taxon>Alphaproteobacteria</taxon>
        <taxon>Hyphomicrobiales</taxon>
        <taxon>Xanthobacteraceae</taxon>
        <taxon>Azorhizobium</taxon>
    </lineage>
</organism>
<proteinExistence type="inferred from homology"/>
<evidence type="ECO:0000256" key="3">
    <source>
        <dbReference type="ARBA" id="ARBA00023125"/>
    </source>
</evidence>
<keyword evidence="3" id="KW-0238">DNA-binding</keyword>
<evidence type="ECO:0000313" key="6">
    <source>
        <dbReference type="EMBL" id="GGF82297.1"/>
    </source>
</evidence>
<feature type="domain" description="Tyr recombinase" evidence="5">
    <location>
        <begin position="166"/>
        <end position="333"/>
    </location>
</feature>
<dbReference type="InterPro" id="IPR002104">
    <property type="entry name" value="Integrase_catalytic"/>
</dbReference>
<protein>
    <submittedName>
        <fullName evidence="6">Integrase</fullName>
    </submittedName>
</protein>
<sequence>MPRTRPPHLVREVSRHGRVVWYVRKPASPRIRLREEHDTPAFWAEYEAALASPSSTTQKVTAGSLAAALEMYRKSSAWAQLSNATRRQREFVYRALSESAGSVVLSDISAREIVAGRERRAATPHRANDYIKAMRAFFGWAAGDGGLIPSDPTVGVKLLKGRNDDIGFHTWTEAECERFEERWPLGSMERLAFDLMLYTGLRRGDACRLGPEHLHDGVLSIRMEKTRGVVHLPLLAPLGASIAATQCAGRTFIATSRGEPFVKESFGNWFKRACVSAGVPGSCHGLRKAGATRAAEAGATEHELMAFFGWQNSKQAAVYTRAASRQKLAAAAAMRLLPARL</sequence>
<gene>
    <name evidence="6" type="ORF">GCM10007301_48000</name>
</gene>
<evidence type="ECO:0000259" key="5">
    <source>
        <dbReference type="PROSITE" id="PS51898"/>
    </source>
</evidence>
<dbReference type="PANTHER" id="PTHR30349:SF41">
    <property type="entry name" value="INTEGRASE_RECOMBINASE PROTEIN MJ0367-RELATED"/>
    <property type="match status" value="1"/>
</dbReference>
<reference evidence="6" key="2">
    <citation type="submission" date="2020-09" db="EMBL/GenBank/DDBJ databases">
        <authorList>
            <person name="Sun Q."/>
            <person name="Sedlacek I."/>
        </authorList>
    </citation>
    <scope>NUCLEOTIDE SEQUENCE</scope>
    <source>
        <strain evidence="6">CCM 7897</strain>
    </source>
</reference>
<dbReference type="InterPro" id="IPR013762">
    <property type="entry name" value="Integrase-like_cat_sf"/>
</dbReference>
<name>A0A917CE76_9HYPH</name>
<dbReference type="EMBL" id="BMCT01000009">
    <property type="protein sequence ID" value="GGF82297.1"/>
    <property type="molecule type" value="Genomic_DNA"/>
</dbReference>
<dbReference type="InterPro" id="IPR011010">
    <property type="entry name" value="DNA_brk_join_enz"/>
</dbReference>
<dbReference type="InterPro" id="IPR050090">
    <property type="entry name" value="Tyrosine_recombinase_XerCD"/>
</dbReference>
<dbReference type="Proteomes" id="UP000606044">
    <property type="component" value="Unassembled WGS sequence"/>
</dbReference>
<dbReference type="AlphaFoldDB" id="A0A917CE76"/>
<evidence type="ECO:0000256" key="4">
    <source>
        <dbReference type="ARBA" id="ARBA00023172"/>
    </source>
</evidence>
<dbReference type="Gene3D" id="1.10.443.10">
    <property type="entry name" value="Intergrase catalytic core"/>
    <property type="match status" value="1"/>
</dbReference>
<comment type="caution">
    <text evidence="6">The sequence shown here is derived from an EMBL/GenBank/DDBJ whole genome shotgun (WGS) entry which is preliminary data.</text>
</comment>
<dbReference type="GO" id="GO:0003677">
    <property type="term" value="F:DNA binding"/>
    <property type="evidence" value="ECO:0007669"/>
    <property type="project" value="UniProtKB-KW"/>
</dbReference>
<dbReference type="GO" id="GO:0006310">
    <property type="term" value="P:DNA recombination"/>
    <property type="evidence" value="ECO:0007669"/>
    <property type="project" value="UniProtKB-KW"/>
</dbReference>
<comment type="similarity">
    <text evidence="1">Belongs to the 'phage' integrase family.</text>
</comment>
<accession>A0A917CE76</accession>
<keyword evidence="4" id="KW-0233">DNA recombination</keyword>
<evidence type="ECO:0000256" key="2">
    <source>
        <dbReference type="ARBA" id="ARBA00022908"/>
    </source>
</evidence>